<protein>
    <submittedName>
        <fullName evidence="3">GT2 family glycosyltransferase</fullName>
    </submittedName>
</protein>
<dbReference type="PANTHER" id="PTHR43179">
    <property type="entry name" value="RHAMNOSYLTRANSFERASE WBBL"/>
    <property type="match status" value="1"/>
</dbReference>
<keyword evidence="1" id="KW-0175">Coiled coil</keyword>
<dbReference type="PANTHER" id="PTHR43179:SF7">
    <property type="entry name" value="RHAMNOSYLTRANSFERASE WBBL"/>
    <property type="match status" value="1"/>
</dbReference>
<dbReference type="OrthoDB" id="9800276at2"/>
<keyword evidence="3" id="KW-0808">Transferase</keyword>
<dbReference type="EMBL" id="QNRR01000010">
    <property type="protein sequence ID" value="RBP39041.1"/>
    <property type="molecule type" value="Genomic_DNA"/>
</dbReference>
<feature type="domain" description="Glycosyltransferase 2-like" evidence="2">
    <location>
        <begin position="428"/>
        <end position="531"/>
    </location>
</feature>
<dbReference type="CDD" id="cd04184">
    <property type="entry name" value="GT2_RfbC_Mx_like"/>
    <property type="match status" value="1"/>
</dbReference>
<dbReference type="RefSeq" id="WP_113960811.1">
    <property type="nucleotide sequence ID" value="NZ_QNRR01000010.1"/>
</dbReference>
<keyword evidence="4" id="KW-1185">Reference proteome</keyword>
<proteinExistence type="predicted"/>
<accession>A0A366H9R9</accession>
<name>A0A366H9R9_9BACT</name>
<evidence type="ECO:0000256" key="1">
    <source>
        <dbReference type="SAM" id="Coils"/>
    </source>
</evidence>
<dbReference type="AlphaFoldDB" id="A0A366H9R9"/>
<sequence>MSHPTGQMELDPRSGRTEFLAAFQVFWPQDGDYNERAVAGAHYLAGRWQRMVLELPPQPKHAVLRIDPCTEPGSVQFASIRITAWDNRTGGIRLRHEKDVENLHLEDLVLVPDLRCIGMVSLGLDPKCFLAPLPSRLSGRRLRLEVWVRFDPSLETALDKLRNLARHFARQRENETRLAQQEVDLQAERERCAGLEREVQAGKGLEETSRFLRAELAHVRAELDWVRNETDRLRKENERRKLALREAESTFQFRWTLPSIFTKKKRKSGIARPEGFEFNLESPKSWNLIHDTVTLIGWCFAKSDEFIQAIRASVGDKKYEGSYGRKRFDVHKVFPNYKNSDRSGFEIEVTDLPSRFTLTIEVLDDKNAWHTLATVEGRVAPSIWGLERQPRSGDGAELRFEQVMQLSTKEQGLLQKEIRAMTMKPVVSVIMPVYNTPADYLREAIQSVRSQIYPNWQLCIADDCSTNESTLQVLKEVEKSDPRILVHRCEKNGGIAAASNAALGIATGDMVALMDHDDLISPVALLRVAQASVLSSADFVYSDEGHISPGGDFLGGIYRPAFSLAYLQSHPYIVHLIAFSARLLHDIGGFNASLTISQDYDLILRAAERARNIVHIPEILYLWRQLPTSAGHQLQEKVMQTSAGILEEHSRRIDAACDVAPGIAFNFFKRQPKIDFEKSSTAIIILTKNQAALLRRCVETLEKTLPEKLPWKIVIVDHDSTDPETVELLAEYARRHTVVPYSGSFNYAALNNFGVRHGAGDAEYLLFCNNDIELTQPGWMERLLEVMADEKVGAAAPMMLYPDGNTVQHAGVSVGLCGPAEHLGKFLVSHEDGGKRLPGYQGMMWVNREVAAITTACALFRRRAYEAVGGFNEEFQVGFNDTDLCLRIWQQDYRVVYCGETFIIHHESASRGKSFTHDPHPADSRRFFETWGWLISKGDPFYNPNLRSDSTSWESAFISDRTAKPKLRRYTSPASMFTK</sequence>
<dbReference type="Pfam" id="PF00535">
    <property type="entry name" value="Glycos_transf_2"/>
    <property type="match status" value="2"/>
</dbReference>
<dbReference type="InterPro" id="IPR001173">
    <property type="entry name" value="Glyco_trans_2-like"/>
</dbReference>
<dbReference type="Proteomes" id="UP000253426">
    <property type="component" value="Unassembled WGS sequence"/>
</dbReference>
<reference evidence="3 4" key="1">
    <citation type="submission" date="2018-06" db="EMBL/GenBank/DDBJ databases">
        <title>Genomic Encyclopedia of Type Strains, Phase IV (KMG-IV): sequencing the most valuable type-strain genomes for metagenomic binning, comparative biology and taxonomic classification.</title>
        <authorList>
            <person name="Goeker M."/>
        </authorList>
    </citation>
    <scope>NUCLEOTIDE SEQUENCE [LARGE SCALE GENOMIC DNA]</scope>
    <source>
        <strain evidence="3 4">DSM 25532</strain>
    </source>
</reference>
<evidence type="ECO:0000259" key="2">
    <source>
        <dbReference type="Pfam" id="PF00535"/>
    </source>
</evidence>
<feature type="coiled-coil region" evidence="1">
    <location>
        <begin position="154"/>
        <end position="246"/>
    </location>
</feature>
<dbReference type="CDD" id="cd04186">
    <property type="entry name" value="GT_2_like_c"/>
    <property type="match status" value="1"/>
</dbReference>
<feature type="domain" description="Glycosyltransferase 2-like" evidence="2">
    <location>
        <begin position="683"/>
        <end position="868"/>
    </location>
</feature>
<comment type="caution">
    <text evidence="3">The sequence shown here is derived from an EMBL/GenBank/DDBJ whole genome shotgun (WGS) entry which is preliminary data.</text>
</comment>
<dbReference type="SUPFAM" id="SSF53448">
    <property type="entry name" value="Nucleotide-diphospho-sugar transferases"/>
    <property type="match status" value="2"/>
</dbReference>
<evidence type="ECO:0000313" key="4">
    <source>
        <dbReference type="Proteomes" id="UP000253426"/>
    </source>
</evidence>
<dbReference type="Gene3D" id="3.90.550.10">
    <property type="entry name" value="Spore Coat Polysaccharide Biosynthesis Protein SpsA, Chain A"/>
    <property type="match status" value="2"/>
</dbReference>
<dbReference type="InterPro" id="IPR029044">
    <property type="entry name" value="Nucleotide-diphossugar_trans"/>
</dbReference>
<organism evidence="3 4">
    <name type="scientific">Roseimicrobium gellanilyticum</name>
    <dbReference type="NCBI Taxonomy" id="748857"/>
    <lineage>
        <taxon>Bacteria</taxon>
        <taxon>Pseudomonadati</taxon>
        <taxon>Verrucomicrobiota</taxon>
        <taxon>Verrucomicrobiia</taxon>
        <taxon>Verrucomicrobiales</taxon>
        <taxon>Verrucomicrobiaceae</taxon>
        <taxon>Roseimicrobium</taxon>
    </lineage>
</organism>
<evidence type="ECO:0000313" key="3">
    <source>
        <dbReference type="EMBL" id="RBP39041.1"/>
    </source>
</evidence>
<dbReference type="GO" id="GO:0016757">
    <property type="term" value="F:glycosyltransferase activity"/>
    <property type="evidence" value="ECO:0007669"/>
    <property type="project" value="UniProtKB-KW"/>
</dbReference>
<gene>
    <name evidence="3" type="ORF">DES53_11065</name>
</gene>